<proteinExistence type="predicted"/>
<evidence type="ECO:0000313" key="1">
    <source>
        <dbReference type="EMBL" id="KAI8002545.1"/>
    </source>
</evidence>
<sequence length="134" mass="14291">MENHPTEEEYLALCLIMLAPGSTSSASQRRHSTPPPSSSSGGHKRCHYDGGSNDGGSSSVTSSEGVGSTNSHRGFDLNLPAALPQFCPRFAAEEEVESPHPAKKPVFYCRLNPCLSVYITRLADYGHNLGISGN</sequence>
<name>A0ACC0GN61_9ERIC</name>
<dbReference type="Proteomes" id="UP001060215">
    <property type="component" value="Chromosome 9"/>
</dbReference>
<reference evidence="1 2" key="1">
    <citation type="journal article" date="2022" name="Plant J.">
        <title>Chromosome-level genome of Camellia lanceoleosa provides a valuable resource for understanding genome evolution and self-incompatibility.</title>
        <authorList>
            <person name="Gong W."/>
            <person name="Xiao S."/>
            <person name="Wang L."/>
            <person name="Liao Z."/>
            <person name="Chang Y."/>
            <person name="Mo W."/>
            <person name="Hu G."/>
            <person name="Li W."/>
            <person name="Zhao G."/>
            <person name="Zhu H."/>
            <person name="Hu X."/>
            <person name="Ji K."/>
            <person name="Xiang X."/>
            <person name="Song Q."/>
            <person name="Yuan D."/>
            <person name="Jin S."/>
            <person name="Zhang L."/>
        </authorList>
    </citation>
    <scope>NUCLEOTIDE SEQUENCE [LARGE SCALE GENOMIC DNA]</scope>
    <source>
        <strain evidence="1">SQ_2022a</strain>
    </source>
</reference>
<evidence type="ECO:0000313" key="2">
    <source>
        <dbReference type="Proteomes" id="UP001060215"/>
    </source>
</evidence>
<gene>
    <name evidence="1" type="ORF">LOK49_LG08G00867</name>
</gene>
<accession>A0ACC0GN61</accession>
<protein>
    <submittedName>
        <fullName evidence="1">Zinc finger protein ZAT10</fullName>
    </submittedName>
</protein>
<dbReference type="EMBL" id="CM045766">
    <property type="protein sequence ID" value="KAI8002545.1"/>
    <property type="molecule type" value="Genomic_DNA"/>
</dbReference>
<comment type="caution">
    <text evidence="1">The sequence shown here is derived from an EMBL/GenBank/DDBJ whole genome shotgun (WGS) entry which is preliminary data.</text>
</comment>
<keyword evidence="2" id="KW-1185">Reference proteome</keyword>
<organism evidence="1 2">
    <name type="scientific">Camellia lanceoleosa</name>
    <dbReference type="NCBI Taxonomy" id="1840588"/>
    <lineage>
        <taxon>Eukaryota</taxon>
        <taxon>Viridiplantae</taxon>
        <taxon>Streptophyta</taxon>
        <taxon>Embryophyta</taxon>
        <taxon>Tracheophyta</taxon>
        <taxon>Spermatophyta</taxon>
        <taxon>Magnoliopsida</taxon>
        <taxon>eudicotyledons</taxon>
        <taxon>Gunneridae</taxon>
        <taxon>Pentapetalae</taxon>
        <taxon>asterids</taxon>
        <taxon>Ericales</taxon>
        <taxon>Theaceae</taxon>
        <taxon>Camellia</taxon>
    </lineage>
</organism>